<evidence type="ECO:0000256" key="1">
    <source>
        <dbReference type="ARBA" id="ARBA00022801"/>
    </source>
</evidence>
<dbReference type="Pfam" id="PF20434">
    <property type="entry name" value="BD-FAE"/>
    <property type="match status" value="1"/>
</dbReference>
<dbReference type="InterPro" id="IPR050300">
    <property type="entry name" value="GDXG_lipolytic_enzyme"/>
</dbReference>
<keyword evidence="4" id="KW-1185">Reference proteome</keyword>
<organism evidence="3 4">
    <name type="scientific">Treponema peruense</name>
    <dbReference type="NCBI Taxonomy" id="2787628"/>
    <lineage>
        <taxon>Bacteria</taxon>
        <taxon>Pseudomonadati</taxon>
        <taxon>Spirochaetota</taxon>
        <taxon>Spirochaetia</taxon>
        <taxon>Spirochaetales</taxon>
        <taxon>Treponemataceae</taxon>
        <taxon>Treponema</taxon>
    </lineage>
</organism>
<accession>A0A7T3RCG3</accession>
<keyword evidence="1 3" id="KW-0378">Hydrolase</keyword>
<name>A0A7T3RCG3_9SPIR</name>
<reference evidence="3 4" key="1">
    <citation type="submission" date="2020-11" db="EMBL/GenBank/DDBJ databases">
        <title>Treponema Peruensis nv. sp., first commensal Treponema isolated from human feces.</title>
        <authorList>
            <person name="Belkhou C."/>
            <person name="Raes J."/>
        </authorList>
    </citation>
    <scope>NUCLEOTIDE SEQUENCE [LARGE SCALE GENOMIC DNA]</scope>
    <source>
        <strain evidence="3 4">RCC2812</strain>
    </source>
</reference>
<evidence type="ECO:0000313" key="3">
    <source>
        <dbReference type="EMBL" id="QQA00547.1"/>
    </source>
</evidence>
<evidence type="ECO:0000313" key="4">
    <source>
        <dbReference type="Proteomes" id="UP000595224"/>
    </source>
</evidence>
<dbReference type="PANTHER" id="PTHR48081">
    <property type="entry name" value="AB HYDROLASE SUPERFAMILY PROTEIN C4A8.06C"/>
    <property type="match status" value="1"/>
</dbReference>
<dbReference type="RefSeq" id="WP_198442270.1">
    <property type="nucleotide sequence ID" value="NZ_CBCSHE010000009.1"/>
</dbReference>
<gene>
    <name evidence="3" type="ORF">IWA51_09765</name>
</gene>
<dbReference type="PANTHER" id="PTHR48081:SF6">
    <property type="entry name" value="PEPTIDASE S9 PROLYL OLIGOPEPTIDASE CATALYTIC DOMAIN-CONTAINING PROTEIN"/>
    <property type="match status" value="1"/>
</dbReference>
<dbReference type="GO" id="GO:0016787">
    <property type="term" value="F:hydrolase activity"/>
    <property type="evidence" value="ECO:0007669"/>
    <property type="project" value="UniProtKB-KW"/>
</dbReference>
<dbReference type="SUPFAM" id="SSF53474">
    <property type="entry name" value="alpha/beta-Hydrolases"/>
    <property type="match status" value="1"/>
</dbReference>
<feature type="domain" description="BD-FAE-like" evidence="2">
    <location>
        <begin position="111"/>
        <end position="195"/>
    </location>
</feature>
<sequence>MNASDIITKTKIRDIILNPILGDWGRLLFPASEGYWSGDTLRDLHLTWYSHINPQKTVEIVRYMKEHTLSGEQVFFDIYSEAEKRADPAKQNTGLFFFRGKPGAKTAICNAGGGFAYVGAMHDSLPHALELSKKGYNAFALIYRPGAQTACQDLARAIAFLHQNSFPLGIDMTGFSLWGGSAGARMAAWLGSLGTEYFGEQSYPRPAAVIMQYTGLSEVYGNEPPTYNCVGTNDGIASFKTMERRINAIKANGTDAQIEVFRGLGHGFGLGQGTVAEGWIDNAVKFWEKQND</sequence>
<proteinExistence type="predicted"/>
<dbReference type="Proteomes" id="UP000595224">
    <property type="component" value="Chromosome"/>
</dbReference>
<dbReference type="AlphaFoldDB" id="A0A7T3RCG3"/>
<dbReference type="KEGG" id="tper:IWA51_09765"/>
<evidence type="ECO:0000259" key="2">
    <source>
        <dbReference type="Pfam" id="PF20434"/>
    </source>
</evidence>
<dbReference type="InterPro" id="IPR049492">
    <property type="entry name" value="BD-FAE-like_dom"/>
</dbReference>
<protein>
    <submittedName>
        <fullName evidence="3">Dienelactone hydrolase family protein</fullName>
    </submittedName>
</protein>
<dbReference type="Gene3D" id="3.40.50.1820">
    <property type="entry name" value="alpha/beta hydrolase"/>
    <property type="match status" value="1"/>
</dbReference>
<dbReference type="EMBL" id="CP064936">
    <property type="protein sequence ID" value="QQA00547.1"/>
    <property type="molecule type" value="Genomic_DNA"/>
</dbReference>
<dbReference type="InterPro" id="IPR029058">
    <property type="entry name" value="AB_hydrolase_fold"/>
</dbReference>